<reference evidence="6 7" key="1">
    <citation type="submission" date="2024-10" db="EMBL/GenBank/DDBJ databases">
        <title>The Natural Products Discovery Center: Release of the First 8490 Sequenced Strains for Exploring Actinobacteria Biosynthetic Diversity.</title>
        <authorList>
            <person name="Kalkreuter E."/>
            <person name="Kautsar S.A."/>
            <person name="Yang D."/>
            <person name="Bader C.D."/>
            <person name="Teijaro C.N."/>
            <person name="Fluegel L."/>
            <person name="Davis C.M."/>
            <person name="Simpson J.R."/>
            <person name="Lauterbach L."/>
            <person name="Steele A.D."/>
            <person name="Gui C."/>
            <person name="Meng S."/>
            <person name="Li G."/>
            <person name="Viehrig K."/>
            <person name="Ye F."/>
            <person name="Su P."/>
            <person name="Kiefer A.F."/>
            <person name="Nichols A."/>
            <person name="Cepeda A.J."/>
            <person name="Yan W."/>
            <person name="Fan B."/>
            <person name="Jiang Y."/>
            <person name="Adhikari A."/>
            <person name="Zheng C.-J."/>
            <person name="Schuster L."/>
            <person name="Cowan T.M."/>
            <person name="Smanski M.J."/>
            <person name="Chevrette M.G."/>
            <person name="De Carvalho L.P.S."/>
            <person name="Shen B."/>
        </authorList>
    </citation>
    <scope>NUCLEOTIDE SEQUENCE [LARGE SCALE GENOMIC DNA]</scope>
    <source>
        <strain evidence="6 7">NPDC049639</strain>
    </source>
</reference>
<dbReference type="Pfam" id="PF00355">
    <property type="entry name" value="Rieske"/>
    <property type="match status" value="1"/>
</dbReference>
<proteinExistence type="predicted"/>
<dbReference type="PANTHER" id="PTHR21496:SF23">
    <property type="entry name" value="3-PHENYLPROPIONATE_CINNAMIC ACID DIOXYGENASE FERREDOXIN SUBUNIT"/>
    <property type="match status" value="1"/>
</dbReference>
<keyword evidence="2" id="KW-0479">Metal-binding</keyword>
<protein>
    <submittedName>
        <fullName evidence="6">Rieske (2Fe-2S) protein</fullName>
    </submittedName>
</protein>
<keyword evidence="1" id="KW-0001">2Fe-2S</keyword>
<evidence type="ECO:0000256" key="2">
    <source>
        <dbReference type="ARBA" id="ARBA00022723"/>
    </source>
</evidence>
<sequence>MTATTSTYRLGPLDQIPPGEGRAFAVGAEQVAVFRLRSGAVRAVSARCTHSGGPIADGQADEHVVVCPLHLHAFDLATGCSTSGQEPLTTYDVRVEGGELVIEC</sequence>
<evidence type="ECO:0000259" key="5">
    <source>
        <dbReference type="PROSITE" id="PS51296"/>
    </source>
</evidence>
<organism evidence="6 7">
    <name type="scientific">Spongisporangium articulatum</name>
    <dbReference type="NCBI Taxonomy" id="3362603"/>
    <lineage>
        <taxon>Bacteria</taxon>
        <taxon>Bacillati</taxon>
        <taxon>Actinomycetota</taxon>
        <taxon>Actinomycetes</taxon>
        <taxon>Kineosporiales</taxon>
        <taxon>Kineosporiaceae</taxon>
        <taxon>Spongisporangium</taxon>
    </lineage>
</organism>
<dbReference type="Proteomes" id="UP001612915">
    <property type="component" value="Unassembled WGS sequence"/>
</dbReference>
<keyword evidence="3" id="KW-0408">Iron</keyword>
<keyword evidence="7" id="KW-1185">Reference proteome</keyword>
<keyword evidence="4" id="KW-0411">Iron-sulfur</keyword>
<feature type="domain" description="Rieske" evidence="5">
    <location>
        <begin position="8"/>
        <end position="102"/>
    </location>
</feature>
<dbReference type="InterPro" id="IPR017941">
    <property type="entry name" value="Rieske_2Fe-2S"/>
</dbReference>
<evidence type="ECO:0000313" key="7">
    <source>
        <dbReference type="Proteomes" id="UP001612915"/>
    </source>
</evidence>
<dbReference type="Gene3D" id="2.102.10.10">
    <property type="entry name" value="Rieske [2Fe-2S] iron-sulphur domain"/>
    <property type="match status" value="1"/>
</dbReference>
<accession>A0ABW8AHX8</accession>
<evidence type="ECO:0000256" key="3">
    <source>
        <dbReference type="ARBA" id="ARBA00023004"/>
    </source>
</evidence>
<evidence type="ECO:0000256" key="1">
    <source>
        <dbReference type="ARBA" id="ARBA00022714"/>
    </source>
</evidence>
<evidence type="ECO:0000256" key="4">
    <source>
        <dbReference type="ARBA" id="ARBA00023014"/>
    </source>
</evidence>
<dbReference type="EMBL" id="JBITLV010000001">
    <property type="protein sequence ID" value="MFI7585768.1"/>
    <property type="molecule type" value="Genomic_DNA"/>
</dbReference>
<dbReference type="InterPro" id="IPR036922">
    <property type="entry name" value="Rieske_2Fe-2S_sf"/>
</dbReference>
<evidence type="ECO:0000313" key="6">
    <source>
        <dbReference type="EMBL" id="MFI7585768.1"/>
    </source>
</evidence>
<dbReference type="PROSITE" id="PS51296">
    <property type="entry name" value="RIESKE"/>
    <property type="match status" value="1"/>
</dbReference>
<dbReference type="SUPFAM" id="SSF50022">
    <property type="entry name" value="ISP domain"/>
    <property type="match status" value="1"/>
</dbReference>
<gene>
    <name evidence="6" type="ORF">ACIB24_01690</name>
</gene>
<dbReference type="RefSeq" id="WP_398274218.1">
    <property type="nucleotide sequence ID" value="NZ_JBITLV010000001.1"/>
</dbReference>
<comment type="caution">
    <text evidence="6">The sequence shown here is derived from an EMBL/GenBank/DDBJ whole genome shotgun (WGS) entry which is preliminary data.</text>
</comment>
<name>A0ABW8AHX8_9ACTN</name>
<dbReference type="PANTHER" id="PTHR21496">
    <property type="entry name" value="FERREDOXIN-RELATED"/>
    <property type="match status" value="1"/>
</dbReference>